<keyword evidence="6" id="KW-1185">Reference proteome</keyword>
<reference evidence="5" key="2">
    <citation type="submission" date="2023-06" db="EMBL/GenBank/DDBJ databases">
        <authorList>
            <consortium name="Lawrence Berkeley National Laboratory"/>
            <person name="Haridas S."/>
            <person name="Hensen N."/>
            <person name="Bonometti L."/>
            <person name="Westerberg I."/>
            <person name="Brannstrom I.O."/>
            <person name="Guillou S."/>
            <person name="Cros-Aarteil S."/>
            <person name="Calhoun S."/>
            <person name="Kuo A."/>
            <person name="Mondo S."/>
            <person name="Pangilinan J."/>
            <person name="Riley R."/>
            <person name="Labutti K."/>
            <person name="Andreopoulos B."/>
            <person name="Lipzen A."/>
            <person name="Chen C."/>
            <person name="Yanf M."/>
            <person name="Daum C."/>
            <person name="Ng V."/>
            <person name="Clum A."/>
            <person name="Steindorff A."/>
            <person name="Ohm R."/>
            <person name="Martin F."/>
            <person name="Silar P."/>
            <person name="Natvig D."/>
            <person name="Lalanne C."/>
            <person name="Gautier V."/>
            <person name="Ament-Velasquez S.L."/>
            <person name="Kruys A."/>
            <person name="Hutchinson M.I."/>
            <person name="Powell A.J."/>
            <person name="Barry K."/>
            <person name="Miller A.N."/>
            <person name="Grigoriev I.V."/>
            <person name="Debuchy R."/>
            <person name="Gladieux P."/>
            <person name="Thoren M.H."/>
            <person name="Johannesson H."/>
        </authorList>
    </citation>
    <scope>NUCLEOTIDE SEQUENCE</scope>
    <source>
        <strain evidence="5">CBS 958.72</strain>
    </source>
</reference>
<evidence type="ECO:0000256" key="3">
    <source>
        <dbReference type="ARBA" id="ARBA00023157"/>
    </source>
</evidence>
<accession>A0AAE0JYL1</accession>
<proteinExistence type="predicted"/>
<evidence type="ECO:0000256" key="1">
    <source>
        <dbReference type="ARBA" id="ARBA00004613"/>
    </source>
</evidence>
<evidence type="ECO:0000313" key="5">
    <source>
        <dbReference type="EMBL" id="KAK3366739.1"/>
    </source>
</evidence>
<keyword evidence="2" id="KW-0964">Secreted</keyword>
<keyword evidence="3" id="KW-1015">Disulfide bond</keyword>
<protein>
    <submittedName>
        <fullName evidence="5">Uncharacterized protein</fullName>
    </submittedName>
</protein>
<dbReference type="GO" id="GO:0008200">
    <property type="term" value="F:ion channel inhibitor activity"/>
    <property type="evidence" value="ECO:0007669"/>
    <property type="project" value="InterPro"/>
</dbReference>
<dbReference type="GO" id="GO:0005576">
    <property type="term" value="C:extracellular region"/>
    <property type="evidence" value="ECO:0007669"/>
    <property type="project" value="UniProtKB-SubCell"/>
</dbReference>
<dbReference type="EMBL" id="JAULSN010000007">
    <property type="protein sequence ID" value="KAK3366739.1"/>
    <property type="molecule type" value="Genomic_DNA"/>
</dbReference>
<dbReference type="InterPro" id="IPR011696">
    <property type="entry name" value="Huwentoxin-1"/>
</dbReference>
<dbReference type="AlphaFoldDB" id="A0AAE0JYL1"/>
<organism evidence="5 6">
    <name type="scientific">Lasiosphaeria ovina</name>
    <dbReference type="NCBI Taxonomy" id="92902"/>
    <lineage>
        <taxon>Eukaryota</taxon>
        <taxon>Fungi</taxon>
        <taxon>Dikarya</taxon>
        <taxon>Ascomycota</taxon>
        <taxon>Pezizomycotina</taxon>
        <taxon>Sordariomycetes</taxon>
        <taxon>Sordariomycetidae</taxon>
        <taxon>Sordariales</taxon>
        <taxon>Lasiosphaeriaceae</taxon>
        <taxon>Lasiosphaeria</taxon>
    </lineage>
</organism>
<gene>
    <name evidence="5" type="ORF">B0T24DRAFT_681930</name>
</gene>
<evidence type="ECO:0000256" key="2">
    <source>
        <dbReference type="ARBA" id="ARBA00022525"/>
    </source>
</evidence>
<feature type="chain" id="PRO_5042110829" evidence="4">
    <location>
        <begin position="26"/>
        <end position="81"/>
    </location>
</feature>
<dbReference type="Proteomes" id="UP001287356">
    <property type="component" value="Unassembled WGS sequence"/>
</dbReference>
<feature type="signal peptide" evidence="4">
    <location>
        <begin position="1"/>
        <end position="25"/>
    </location>
</feature>
<sequence length="81" mass="8402">MPSRLSIQFAAVLLGLSYCLGLAAGLAMPSPGPRSSAQLSMLSYGAEACHSVLTSCRQDADCCPGLRCKKYDSEAFCIPGG</sequence>
<evidence type="ECO:0000313" key="6">
    <source>
        <dbReference type="Proteomes" id="UP001287356"/>
    </source>
</evidence>
<evidence type="ECO:0000256" key="4">
    <source>
        <dbReference type="SAM" id="SignalP"/>
    </source>
</evidence>
<dbReference type="Pfam" id="PF07740">
    <property type="entry name" value="Toxin_12"/>
    <property type="match status" value="1"/>
</dbReference>
<reference evidence="5" key="1">
    <citation type="journal article" date="2023" name="Mol. Phylogenet. Evol.">
        <title>Genome-scale phylogeny and comparative genomics of the fungal order Sordariales.</title>
        <authorList>
            <person name="Hensen N."/>
            <person name="Bonometti L."/>
            <person name="Westerberg I."/>
            <person name="Brannstrom I.O."/>
            <person name="Guillou S."/>
            <person name="Cros-Aarteil S."/>
            <person name="Calhoun S."/>
            <person name="Haridas S."/>
            <person name="Kuo A."/>
            <person name="Mondo S."/>
            <person name="Pangilinan J."/>
            <person name="Riley R."/>
            <person name="LaButti K."/>
            <person name="Andreopoulos B."/>
            <person name="Lipzen A."/>
            <person name="Chen C."/>
            <person name="Yan M."/>
            <person name="Daum C."/>
            <person name="Ng V."/>
            <person name="Clum A."/>
            <person name="Steindorff A."/>
            <person name="Ohm R.A."/>
            <person name="Martin F."/>
            <person name="Silar P."/>
            <person name="Natvig D.O."/>
            <person name="Lalanne C."/>
            <person name="Gautier V."/>
            <person name="Ament-Velasquez S.L."/>
            <person name="Kruys A."/>
            <person name="Hutchinson M.I."/>
            <person name="Powell A.J."/>
            <person name="Barry K."/>
            <person name="Miller A.N."/>
            <person name="Grigoriev I.V."/>
            <person name="Debuchy R."/>
            <person name="Gladieux P."/>
            <person name="Hiltunen Thoren M."/>
            <person name="Johannesson H."/>
        </authorList>
    </citation>
    <scope>NUCLEOTIDE SEQUENCE</scope>
    <source>
        <strain evidence="5">CBS 958.72</strain>
    </source>
</reference>
<keyword evidence="4" id="KW-0732">Signal</keyword>
<name>A0AAE0JYL1_9PEZI</name>
<comment type="subcellular location">
    <subcellularLocation>
        <location evidence="1">Secreted</location>
    </subcellularLocation>
</comment>
<comment type="caution">
    <text evidence="5">The sequence shown here is derived from an EMBL/GenBank/DDBJ whole genome shotgun (WGS) entry which is preliminary data.</text>
</comment>